<keyword evidence="1" id="KW-1133">Transmembrane helix</keyword>
<gene>
    <name evidence="2" type="ORF">OFUS_LOCUS25105</name>
</gene>
<feature type="transmembrane region" description="Helical" evidence="1">
    <location>
        <begin position="90"/>
        <end position="111"/>
    </location>
</feature>
<dbReference type="InterPro" id="IPR036259">
    <property type="entry name" value="MFS_trans_sf"/>
</dbReference>
<dbReference type="OrthoDB" id="330047at2759"/>
<evidence type="ECO:0000256" key="1">
    <source>
        <dbReference type="SAM" id="Phobius"/>
    </source>
</evidence>
<feature type="non-terminal residue" evidence="2">
    <location>
        <position position="1"/>
    </location>
</feature>
<sequence length="120" mass="12984">EERYFSHLCKCETNWTETNTLTPACPTSCAAQDEQFNLIFAIAGAVVGILLVLSGMVFDRLGTLITRLLGSVVFLSGSLMVALSTPAISYVLYPAVLCVMYGGFFILVTNIQLGNLLKRG</sequence>
<dbReference type="PANTHER" id="PTHR20765">
    <property type="entry name" value="SOLUTE CARRIER FAMILY 43 MEMBER 3-RELATED"/>
    <property type="match status" value="1"/>
</dbReference>
<evidence type="ECO:0000313" key="2">
    <source>
        <dbReference type="EMBL" id="CAH1801300.1"/>
    </source>
</evidence>
<feature type="transmembrane region" description="Helical" evidence="1">
    <location>
        <begin position="38"/>
        <end position="58"/>
    </location>
</feature>
<dbReference type="SUPFAM" id="SSF103473">
    <property type="entry name" value="MFS general substrate transporter"/>
    <property type="match status" value="1"/>
</dbReference>
<keyword evidence="3" id="KW-1185">Reference proteome</keyword>
<keyword evidence="1" id="KW-0812">Transmembrane</keyword>
<dbReference type="Proteomes" id="UP000749559">
    <property type="component" value="Unassembled WGS sequence"/>
</dbReference>
<keyword evidence="1" id="KW-0472">Membrane</keyword>
<proteinExistence type="predicted"/>
<organism evidence="2 3">
    <name type="scientific">Owenia fusiformis</name>
    <name type="common">Polychaete worm</name>
    <dbReference type="NCBI Taxonomy" id="6347"/>
    <lineage>
        <taxon>Eukaryota</taxon>
        <taxon>Metazoa</taxon>
        <taxon>Spiralia</taxon>
        <taxon>Lophotrochozoa</taxon>
        <taxon>Annelida</taxon>
        <taxon>Polychaeta</taxon>
        <taxon>Sedentaria</taxon>
        <taxon>Canalipalpata</taxon>
        <taxon>Sabellida</taxon>
        <taxon>Oweniida</taxon>
        <taxon>Oweniidae</taxon>
        <taxon>Owenia</taxon>
    </lineage>
</organism>
<reference evidence="2" key="1">
    <citation type="submission" date="2022-03" db="EMBL/GenBank/DDBJ databases">
        <authorList>
            <person name="Martin C."/>
        </authorList>
    </citation>
    <scope>NUCLEOTIDE SEQUENCE</scope>
</reference>
<dbReference type="AlphaFoldDB" id="A0A8S4Q453"/>
<dbReference type="EMBL" id="CAIIXF020000012">
    <property type="protein sequence ID" value="CAH1801300.1"/>
    <property type="molecule type" value="Genomic_DNA"/>
</dbReference>
<protein>
    <submittedName>
        <fullName evidence="2">Uncharacterized protein</fullName>
    </submittedName>
</protein>
<evidence type="ECO:0000313" key="3">
    <source>
        <dbReference type="Proteomes" id="UP000749559"/>
    </source>
</evidence>
<dbReference type="PANTHER" id="PTHR20765:SF1">
    <property type="entry name" value="EQUILIBRATIVE NUCLEOBASE TRANSPORTER 1"/>
    <property type="match status" value="1"/>
</dbReference>
<feature type="non-terminal residue" evidence="2">
    <location>
        <position position="120"/>
    </location>
</feature>
<accession>A0A8S4Q453</accession>
<dbReference type="InterPro" id="IPR027197">
    <property type="entry name" value="SLC43A3"/>
</dbReference>
<feature type="transmembrane region" description="Helical" evidence="1">
    <location>
        <begin position="65"/>
        <end position="84"/>
    </location>
</feature>
<comment type="caution">
    <text evidence="2">The sequence shown here is derived from an EMBL/GenBank/DDBJ whole genome shotgun (WGS) entry which is preliminary data.</text>
</comment>
<name>A0A8S4Q453_OWEFU</name>